<dbReference type="AlphaFoldDB" id="A0A1I7TBS7"/>
<reference evidence="3" key="1">
    <citation type="submission" date="2016-11" db="UniProtKB">
        <authorList>
            <consortium name="WormBaseParasite"/>
        </authorList>
    </citation>
    <scope>IDENTIFICATION</scope>
</reference>
<name>A0A1I7TBS7_9PELO</name>
<evidence type="ECO:0000313" key="3">
    <source>
        <dbReference type="WBParaSite" id="Csp11.Scaffold574.g4401.t1"/>
    </source>
</evidence>
<sequence>MRSAVKNAKIAKDVESSWPVFVKDIFNQKRKGDQRRLEGSRRSDVKRSLATSQTRGGDQNLFGGCGGRWTTDDDRVSKQGQ</sequence>
<evidence type="ECO:0000256" key="1">
    <source>
        <dbReference type="SAM" id="MobiDB-lite"/>
    </source>
</evidence>
<feature type="compositionally biased region" description="Basic and acidic residues" evidence="1">
    <location>
        <begin position="70"/>
        <end position="81"/>
    </location>
</feature>
<protein>
    <submittedName>
        <fullName evidence="3">CaATP_NAI domain-containing protein</fullName>
    </submittedName>
</protein>
<keyword evidence="2" id="KW-1185">Reference proteome</keyword>
<feature type="region of interest" description="Disordered" evidence="1">
    <location>
        <begin position="29"/>
        <end position="81"/>
    </location>
</feature>
<dbReference type="WBParaSite" id="Csp11.Scaffold574.g4401.t1">
    <property type="protein sequence ID" value="Csp11.Scaffold574.g4401.t1"/>
    <property type="gene ID" value="Csp11.Scaffold574.g4401"/>
</dbReference>
<feature type="compositionally biased region" description="Basic and acidic residues" evidence="1">
    <location>
        <begin position="29"/>
        <end position="47"/>
    </location>
</feature>
<organism evidence="2 3">
    <name type="scientific">Caenorhabditis tropicalis</name>
    <dbReference type="NCBI Taxonomy" id="1561998"/>
    <lineage>
        <taxon>Eukaryota</taxon>
        <taxon>Metazoa</taxon>
        <taxon>Ecdysozoa</taxon>
        <taxon>Nematoda</taxon>
        <taxon>Chromadorea</taxon>
        <taxon>Rhabditida</taxon>
        <taxon>Rhabditina</taxon>
        <taxon>Rhabditomorpha</taxon>
        <taxon>Rhabditoidea</taxon>
        <taxon>Rhabditidae</taxon>
        <taxon>Peloderinae</taxon>
        <taxon>Caenorhabditis</taxon>
    </lineage>
</organism>
<accession>A0A1I7TBS7</accession>
<proteinExistence type="predicted"/>
<evidence type="ECO:0000313" key="2">
    <source>
        <dbReference type="Proteomes" id="UP000095282"/>
    </source>
</evidence>
<dbReference type="Proteomes" id="UP000095282">
    <property type="component" value="Unplaced"/>
</dbReference>